<proteinExistence type="predicted"/>
<sequence>MSHCINYFEKLQYVHGSQYQLMNTMLYHAVSGGLLFKHDHELCLL</sequence>
<organism evidence="1">
    <name type="scientific">Rhizophora mucronata</name>
    <name type="common">Asiatic mangrove</name>
    <dbReference type="NCBI Taxonomy" id="61149"/>
    <lineage>
        <taxon>Eukaryota</taxon>
        <taxon>Viridiplantae</taxon>
        <taxon>Streptophyta</taxon>
        <taxon>Embryophyta</taxon>
        <taxon>Tracheophyta</taxon>
        <taxon>Spermatophyta</taxon>
        <taxon>Magnoliopsida</taxon>
        <taxon>eudicotyledons</taxon>
        <taxon>Gunneridae</taxon>
        <taxon>Pentapetalae</taxon>
        <taxon>rosids</taxon>
        <taxon>fabids</taxon>
        <taxon>Malpighiales</taxon>
        <taxon>Rhizophoraceae</taxon>
        <taxon>Rhizophora</taxon>
    </lineage>
</organism>
<protein>
    <submittedName>
        <fullName evidence="1">Uncharacterized protein</fullName>
    </submittedName>
</protein>
<accession>A0A2P2PKB3</accession>
<evidence type="ECO:0000313" key="1">
    <source>
        <dbReference type="EMBL" id="MBX55142.1"/>
    </source>
</evidence>
<reference evidence="1" key="1">
    <citation type="submission" date="2018-02" db="EMBL/GenBank/DDBJ databases">
        <title>Rhizophora mucronata_Transcriptome.</title>
        <authorList>
            <person name="Meera S.P."/>
            <person name="Sreeshan A."/>
            <person name="Augustine A."/>
        </authorList>
    </citation>
    <scope>NUCLEOTIDE SEQUENCE</scope>
    <source>
        <tissue evidence="1">Leaf</tissue>
    </source>
</reference>
<name>A0A2P2PKB3_RHIMU</name>
<dbReference type="AlphaFoldDB" id="A0A2P2PKB3"/>
<dbReference type="EMBL" id="GGEC01074658">
    <property type="protein sequence ID" value="MBX55142.1"/>
    <property type="molecule type" value="Transcribed_RNA"/>
</dbReference>